<dbReference type="GO" id="GO:0005829">
    <property type="term" value="C:cytosol"/>
    <property type="evidence" value="ECO:0007669"/>
    <property type="project" value="TreeGrafter"/>
</dbReference>
<dbReference type="GO" id="GO:0005634">
    <property type="term" value="C:nucleus"/>
    <property type="evidence" value="ECO:0007669"/>
    <property type="project" value="TreeGrafter"/>
</dbReference>
<evidence type="ECO:0000313" key="3">
    <source>
        <dbReference type="Proteomes" id="UP000886998"/>
    </source>
</evidence>
<dbReference type="Proteomes" id="UP000886998">
    <property type="component" value="Unassembled WGS sequence"/>
</dbReference>
<comment type="caution">
    <text evidence="2">The sequence shown here is derived from an EMBL/GenBank/DDBJ whole genome shotgun (WGS) entry which is preliminary data.</text>
</comment>
<evidence type="ECO:0000313" key="2">
    <source>
        <dbReference type="EMBL" id="GFY58928.1"/>
    </source>
</evidence>
<name>A0A8X6XRM1_9ARAC</name>
<proteinExistence type="inferred from homology"/>
<sequence>MDDKIIMKYATYLKEVQPPDKNTLPYQKRIENCTLEEAGYLINHLEDVFSTAPKEFSTGYIICNLSELIVAFGLVHATASEDQDYSSEDFPETAKNAVECFKYLKLLLEKLSPQERAYKRFFLIDTILLIATHSETYHWSNEDSIQASKGFLDCILEHTRNEDLTSLLCDEYFNPKIFKGILKKMRPLLLKDTWMLNPSSCYIFYWLLSHVKHPDLADYLSEVFPPPFMFVSYHHDDQKVIGMKCFDHLLDNIPPSLMVLTGNEDAIFHTLHPLIHLHERPIIQILFSCLLKLPMMKIKQKKFTFWGDCDQILLRLLNCAEFEHDPEKKKLYLSHVRDFIVCTSPMLHLKHLIAILRATIASDQSQSKESQIICLEIVQSIIKWCWPRMEHHCYDILVCILDLQEQSTADASSDAVAKINHLSEECLTLLMYSCERKFKSLVSDYIEDSEMPGHELLKKVLQKECPMLCVS</sequence>
<dbReference type="EMBL" id="BMAV01012344">
    <property type="protein sequence ID" value="GFY58928.1"/>
    <property type="molecule type" value="Genomic_DNA"/>
</dbReference>
<dbReference type="InterPro" id="IPR018870">
    <property type="entry name" value="Tti2"/>
</dbReference>
<protein>
    <recommendedName>
        <fullName evidence="4">TELO2-interacting protein 2</fullName>
    </recommendedName>
</protein>
<accession>A0A8X6XRM1</accession>
<keyword evidence="3" id="KW-1185">Reference proteome</keyword>
<evidence type="ECO:0000256" key="1">
    <source>
        <dbReference type="ARBA" id="ARBA00034736"/>
    </source>
</evidence>
<evidence type="ECO:0008006" key="4">
    <source>
        <dbReference type="Google" id="ProtNLM"/>
    </source>
</evidence>
<organism evidence="2 3">
    <name type="scientific">Trichonephila inaurata madagascariensis</name>
    <dbReference type="NCBI Taxonomy" id="2747483"/>
    <lineage>
        <taxon>Eukaryota</taxon>
        <taxon>Metazoa</taxon>
        <taxon>Ecdysozoa</taxon>
        <taxon>Arthropoda</taxon>
        <taxon>Chelicerata</taxon>
        <taxon>Arachnida</taxon>
        <taxon>Araneae</taxon>
        <taxon>Araneomorphae</taxon>
        <taxon>Entelegynae</taxon>
        <taxon>Araneoidea</taxon>
        <taxon>Nephilidae</taxon>
        <taxon>Trichonephila</taxon>
        <taxon>Trichonephila inaurata</taxon>
    </lineage>
</organism>
<reference evidence="2" key="1">
    <citation type="submission" date="2020-08" db="EMBL/GenBank/DDBJ databases">
        <title>Multicomponent nature underlies the extraordinary mechanical properties of spider dragline silk.</title>
        <authorList>
            <person name="Kono N."/>
            <person name="Nakamura H."/>
            <person name="Mori M."/>
            <person name="Yoshida Y."/>
            <person name="Ohtoshi R."/>
            <person name="Malay A.D."/>
            <person name="Moran D.A.P."/>
            <person name="Tomita M."/>
            <person name="Numata K."/>
            <person name="Arakawa K."/>
        </authorList>
    </citation>
    <scope>NUCLEOTIDE SEQUENCE</scope>
</reference>
<dbReference type="PANTHER" id="PTHR32226:SF2">
    <property type="entry name" value="TELO2-INTERACTING PROTEIN 2"/>
    <property type="match status" value="1"/>
</dbReference>
<dbReference type="AlphaFoldDB" id="A0A8X6XRM1"/>
<gene>
    <name evidence="2" type="ORF">TNIN_394291</name>
</gene>
<comment type="similarity">
    <text evidence="1">Belongs to the TTI2 family.</text>
</comment>
<dbReference type="PANTHER" id="PTHR32226">
    <property type="entry name" value="TELO2-INTERACTING PROTEIN 2"/>
    <property type="match status" value="1"/>
</dbReference>
<dbReference type="OrthoDB" id="6417021at2759"/>
<dbReference type="GO" id="GO:0110078">
    <property type="term" value="C:TTT Hsp90 cochaperone complex"/>
    <property type="evidence" value="ECO:0007669"/>
    <property type="project" value="InterPro"/>
</dbReference>
<dbReference type="SUPFAM" id="SSF48371">
    <property type="entry name" value="ARM repeat"/>
    <property type="match status" value="1"/>
</dbReference>
<dbReference type="InterPro" id="IPR016024">
    <property type="entry name" value="ARM-type_fold"/>
</dbReference>